<dbReference type="STRING" id="203124.Tery_4178"/>
<evidence type="ECO:0000256" key="2">
    <source>
        <dbReference type="ARBA" id="ARBA00022638"/>
    </source>
</evidence>
<dbReference type="PANTHER" id="PTHR38107:SF3">
    <property type="entry name" value="LYSOZYME RRRD-RELATED"/>
    <property type="match status" value="1"/>
</dbReference>
<keyword evidence="4" id="KW-0378">Hydrolase</keyword>
<dbReference type="RefSeq" id="WP_011613514.1">
    <property type="nucleotide sequence ID" value="NC_008312.1"/>
</dbReference>
<dbReference type="InterPro" id="IPR051018">
    <property type="entry name" value="Bacteriophage_GH24"/>
</dbReference>
<dbReference type="OrthoDB" id="529831at2"/>
<dbReference type="SUPFAM" id="SSF53955">
    <property type="entry name" value="Lysozyme-like"/>
    <property type="match status" value="1"/>
</dbReference>
<proteinExistence type="inferred from homology"/>
<dbReference type="InterPro" id="IPR033907">
    <property type="entry name" value="Endolysin_autolysin"/>
</dbReference>
<dbReference type="GO" id="GO:0003796">
    <property type="term" value="F:lysozyme activity"/>
    <property type="evidence" value="ECO:0007669"/>
    <property type="project" value="UniProtKB-EC"/>
</dbReference>
<dbReference type="GO" id="GO:0042742">
    <property type="term" value="P:defense response to bacterium"/>
    <property type="evidence" value="ECO:0007669"/>
    <property type="project" value="UniProtKB-KW"/>
</dbReference>
<dbReference type="PANTHER" id="PTHR38107">
    <property type="match status" value="1"/>
</dbReference>
<comment type="similarity">
    <text evidence="4">Belongs to the glycosyl hydrolase 24 family.</text>
</comment>
<evidence type="ECO:0000256" key="4">
    <source>
        <dbReference type="RuleBase" id="RU003788"/>
    </source>
</evidence>
<evidence type="ECO:0000313" key="5">
    <source>
        <dbReference type="EMBL" id="ABG53184.1"/>
    </source>
</evidence>
<keyword evidence="4" id="KW-0326">Glycosidase</keyword>
<dbReference type="KEGG" id="ter:Tery_4178"/>
<dbReference type="EMBL" id="CP000393">
    <property type="protein sequence ID" value="ABG53184.1"/>
    <property type="molecule type" value="Genomic_DNA"/>
</dbReference>
<evidence type="ECO:0000256" key="3">
    <source>
        <dbReference type="ARBA" id="ARBA00023200"/>
    </source>
</evidence>
<keyword evidence="1 4" id="KW-0929">Antimicrobial</keyword>
<dbReference type="InterPro" id="IPR023347">
    <property type="entry name" value="Lysozyme_dom_sf"/>
</dbReference>
<dbReference type="Gene3D" id="1.10.530.40">
    <property type="match status" value="1"/>
</dbReference>
<protein>
    <recommendedName>
        <fullName evidence="4">Lysozyme</fullName>
        <ecNumber evidence="4">3.2.1.17</ecNumber>
    </recommendedName>
</protein>
<dbReference type="eggNOG" id="COG3772">
    <property type="taxonomic scope" value="Bacteria"/>
</dbReference>
<keyword evidence="3" id="KW-1035">Host cytoplasm</keyword>
<dbReference type="CDD" id="cd00737">
    <property type="entry name" value="lyz_endolysin_autolysin"/>
    <property type="match status" value="1"/>
</dbReference>
<sequence>MQVSQNCLDLIKKWEGFSLNAYIDPVGIATIGYGSIRYPNGEKVRLGDRISERDAEGYLGFECKKIALEISKLIKVPVNQNQFDALVSFSYVRLVG</sequence>
<accession>Q10X40</accession>
<dbReference type="InterPro" id="IPR002196">
    <property type="entry name" value="Glyco_hydro_24"/>
</dbReference>
<dbReference type="InterPro" id="IPR023346">
    <property type="entry name" value="Lysozyme-like_dom_sf"/>
</dbReference>
<keyword evidence="2 4" id="KW-0081">Bacteriolytic enzyme</keyword>
<reference evidence="5" key="1">
    <citation type="submission" date="2006-06" db="EMBL/GenBank/DDBJ databases">
        <title>Complete sequence of Trichodesmium erythraeum IMS101.</title>
        <authorList>
            <consortium name="US DOE Joint Genome Institute"/>
            <person name="Copeland A."/>
            <person name="Lucas S."/>
            <person name="Lapidus A."/>
            <person name="Barry K."/>
            <person name="Detter J.C."/>
            <person name="Glavina del Rio T."/>
            <person name="Hammon N."/>
            <person name="Israni S."/>
            <person name="Dalin E."/>
            <person name="Tice H."/>
            <person name="Pitluck S."/>
            <person name="Kiss H."/>
            <person name="Munk A.C."/>
            <person name="Brettin T."/>
            <person name="Bruce D."/>
            <person name="Han C."/>
            <person name="Tapia R."/>
            <person name="Gilna P."/>
            <person name="Schmutz J."/>
            <person name="Larimer F."/>
            <person name="Land M."/>
            <person name="Hauser L."/>
            <person name="Kyrpides N."/>
            <person name="Kim E."/>
            <person name="Richardson P."/>
        </authorList>
    </citation>
    <scope>NUCLEOTIDE SEQUENCE [LARGE SCALE GENOMIC DNA]</scope>
    <source>
        <strain evidence="5">IMS101</strain>
    </source>
</reference>
<gene>
    <name evidence="5" type="ordered locus">Tery_4178</name>
</gene>
<dbReference type="EC" id="3.2.1.17" evidence="4"/>
<dbReference type="GO" id="GO:0016998">
    <property type="term" value="P:cell wall macromolecule catabolic process"/>
    <property type="evidence" value="ECO:0007669"/>
    <property type="project" value="InterPro"/>
</dbReference>
<dbReference type="Pfam" id="PF00959">
    <property type="entry name" value="Phage_lysozyme"/>
    <property type="match status" value="1"/>
</dbReference>
<name>Q10X40_TRIEI</name>
<evidence type="ECO:0000256" key="1">
    <source>
        <dbReference type="ARBA" id="ARBA00022529"/>
    </source>
</evidence>
<dbReference type="HOGENOM" id="CLU_091641_7_0_3"/>
<dbReference type="GO" id="GO:0009253">
    <property type="term" value="P:peptidoglycan catabolic process"/>
    <property type="evidence" value="ECO:0007669"/>
    <property type="project" value="InterPro"/>
</dbReference>
<dbReference type="AlphaFoldDB" id="Q10X40"/>
<comment type="catalytic activity">
    <reaction evidence="4">
        <text>Hydrolysis of (1-&gt;4)-beta-linkages between N-acetylmuramic acid and N-acetyl-D-glucosamine residues in a peptidoglycan and between N-acetyl-D-glucosamine residues in chitodextrins.</text>
        <dbReference type="EC" id="3.2.1.17"/>
    </reaction>
</comment>
<dbReference type="GO" id="GO:0031640">
    <property type="term" value="P:killing of cells of another organism"/>
    <property type="evidence" value="ECO:0007669"/>
    <property type="project" value="UniProtKB-KW"/>
</dbReference>
<organism evidence="5">
    <name type="scientific">Trichodesmium erythraeum (strain IMS101)</name>
    <dbReference type="NCBI Taxonomy" id="203124"/>
    <lineage>
        <taxon>Bacteria</taxon>
        <taxon>Bacillati</taxon>
        <taxon>Cyanobacteriota</taxon>
        <taxon>Cyanophyceae</taxon>
        <taxon>Oscillatoriophycideae</taxon>
        <taxon>Oscillatoriales</taxon>
        <taxon>Microcoleaceae</taxon>
        <taxon>Trichodesmium</taxon>
    </lineage>
</organism>